<feature type="domain" description="FYVE-type" evidence="6">
    <location>
        <begin position="457"/>
        <end position="511"/>
    </location>
</feature>
<dbReference type="GO" id="GO:0033565">
    <property type="term" value="C:ESCRT-0 complex"/>
    <property type="evidence" value="ECO:0007669"/>
    <property type="project" value="TreeGrafter"/>
</dbReference>
<organism evidence="7 8">
    <name type="scientific">Mucor circinelloides f. lusitanicus</name>
    <name type="common">Mucor racemosus var. lusitanicus</name>
    <dbReference type="NCBI Taxonomy" id="29924"/>
    <lineage>
        <taxon>Eukaryota</taxon>
        <taxon>Fungi</taxon>
        <taxon>Fungi incertae sedis</taxon>
        <taxon>Mucoromycota</taxon>
        <taxon>Mucoromycotina</taxon>
        <taxon>Mucoromycetes</taxon>
        <taxon>Mucorales</taxon>
        <taxon>Mucorineae</taxon>
        <taxon>Mucoraceae</taxon>
        <taxon>Mucor</taxon>
    </lineage>
</organism>
<evidence type="ECO:0000259" key="6">
    <source>
        <dbReference type="PROSITE" id="PS50178"/>
    </source>
</evidence>
<evidence type="ECO:0000256" key="4">
    <source>
        <dbReference type="PROSITE-ProRule" id="PRU00091"/>
    </source>
</evidence>
<reference evidence="7 8" key="1">
    <citation type="submission" date="2019-09" db="EMBL/GenBank/DDBJ databases">
        <authorList>
            <consortium name="DOE Joint Genome Institute"/>
            <person name="Mondo S.J."/>
            <person name="Navarro-Mendoza M.I."/>
            <person name="Perez-Arques C."/>
            <person name="Panchal S."/>
            <person name="Nicolas F.E."/>
            <person name="Ganguly P."/>
            <person name="Pangilinan J."/>
            <person name="Grigoriev I."/>
            <person name="Heitman J."/>
            <person name="Sanya K."/>
            <person name="Garre V."/>
        </authorList>
    </citation>
    <scope>NUCLEOTIDE SEQUENCE [LARGE SCALE GENOMIC DNA]</scope>
    <source>
        <strain evidence="7 8">MU402</strain>
    </source>
</reference>
<dbReference type="PANTHER" id="PTHR47794:SF1">
    <property type="entry name" value="VACUOLAR PROTEIN SORTING-ASSOCIATED PROTEIN 27"/>
    <property type="match status" value="1"/>
</dbReference>
<name>A0A8H4BIU6_MUCCL</name>
<keyword evidence="1" id="KW-0479">Metal-binding</keyword>
<dbReference type="GO" id="GO:0032266">
    <property type="term" value="F:phosphatidylinositol-3-phosphate binding"/>
    <property type="evidence" value="ECO:0007669"/>
    <property type="project" value="TreeGrafter"/>
</dbReference>
<dbReference type="Pfam" id="PF01363">
    <property type="entry name" value="FYVE"/>
    <property type="match status" value="1"/>
</dbReference>
<dbReference type="GO" id="GO:0043130">
    <property type="term" value="F:ubiquitin binding"/>
    <property type="evidence" value="ECO:0007669"/>
    <property type="project" value="TreeGrafter"/>
</dbReference>
<dbReference type="GO" id="GO:0008270">
    <property type="term" value="F:zinc ion binding"/>
    <property type="evidence" value="ECO:0007669"/>
    <property type="project" value="UniProtKB-KW"/>
</dbReference>
<evidence type="ECO:0000313" key="7">
    <source>
        <dbReference type="EMBL" id="KAF1802333.1"/>
    </source>
</evidence>
<dbReference type="InterPro" id="IPR017455">
    <property type="entry name" value="Znf_FYVE-rel"/>
</dbReference>
<proteinExistence type="predicted"/>
<feature type="region of interest" description="Disordered" evidence="5">
    <location>
        <begin position="32"/>
        <end position="166"/>
    </location>
</feature>
<sequence>MRRPICAACNRNVKVTSSSESTTAAAVALVSKSHSTANSSRRSSVSTTATTPSSKGHDGTNKKRTVARSKSSHTDHGAVAATPHLVSATSSLSTVGSHHSIHSMMSSSSSSSGSNHGNAHLPGGPTHRVLRSHSPTSPIPTRRRSKKKSTLISNPPTNTTEPCCSSAETTSTAIVVQRPSHQLIEKWSQLLSQQQRLLATLGGNTINAEEDEELNSIQHNITKLVTSNQEQYETVLLETQAKILQKFTLLMMQQQQQQQQRDALLFLSSSSTSAFGVSGSAASMTPINIYNTTSSPPPISSHHQDHVLPSSTLSAAASAASAVQSCNWQTKLEYGVTRFKWNMSQWIGSLVGTGDIEEQDFDALGYPQNVIISGICVTTEPGLLPKGLQKYFQPYQQPDQVICHKYMIHLTRASRLTKFQLLDPSEWVQDEHASKCQFQIQDNSTGHASSIKRIKYCHVEFGVFQRRHHCRSCGHVFCQEHSANKLPLFVSNGQDCGEWARVCDACFYSRIEPHLISRT</sequence>
<gene>
    <name evidence="7" type="ORF">FB192DRAFT_1377627</name>
</gene>
<accession>A0A8H4BIU6</accession>
<dbReference type="InterPro" id="IPR011011">
    <property type="entry name" value="Znf_FYVE_PHD"/>
</dbReference>
<comment type="caution">
    <text evidence="7">The sequence shown here is derived from an EMBL/GenBank/DDBJ whole genome shotgun (WGS) entry which is preliminary data.</text>
</comment>
<dbReference type="Gene3D" id="3.30.40.10">
    <property type="entry name" value="Zinc/RING finger domain, C3HC4 (zinc finger)"/>
    <property type="match status" value="1"/>
</dbReference>
<protein>
    <recommendedName>
        <fullName evidence="6">FYVE-type domain-containing protein</fullName>
    </recommendedName>
</protein>
<evidence type="ECO:0000256" key="3">
    <source>
        <dbReference type="ARBA" id="ARBA00022833"/>
    </source>
</evidence>
<dbReference type="GO" id="GO:0043328">
    <property type="term" value="P:protein transport to vacuole involved in ubiquitin-dependent protein catabolic process via the multivesicular body sorting pathway"/>
    <property type="evidence" value="ECO:0007669"/>
    <property type="project" value="TreeGrafter"/>
</dbReference>
<dbReference type="Proteomes" id="UP000469890">
    <property type="component" value="Unassembled WGS sequence"/>
</dbReference>
<feature type="compositionally biased region" description="Polar residues" evidence="5">
    <location>
        <begin position="150"/>
        <end position="166"/>
    </location>
</feature>
<dbReference type="InterPro" id="IPR013083">
    <property type="entry name" value="Znf_RING/FYVE/PHD"/>
</dbReference>
<evidence type="ECO:0000256" key="5">
    <source>
        <dbReference type="SAM" id="MobiDB-lite"/>
    </source>
</evidence>
<dbReference type="InterPro" id="IPR000306">
    <property type="entry name" value="Znf_FYVE"/>
</dbReference>
<evidence type="ECO:0000256" key="1">
    <source>
        <dbReference type="ARBA" id="ARBA00022723"/>
    </source>
</evidence>
<evidence type="ECO:0000313" key="8">
    <source>
        <dbReference type="Proteomes" id="UP000469890"/>
    </source>
</evidence>
<feature type="compositionally biased region" description="Low complexity" evidence="5">
    <location>
        <begin position="32"/>
        <end position="54"/>
    </location>
</feature>
<keyword evidence="3" id="KW-0862">Zinc</keyword>
<dbReference type="CDD" id="cd15760">
    <property type="entry name" value="FYVE_scVPS27p_like"/>
    <property type="match status" value="1"/>
</dbReference>
<feature type="compositionally biased region" description="Low complexity" evidence="5">
    <location>
        <begin position="102"/>
        <end position="118"/>
    </location>
</feature>
<dbReference type="EMBL" id="JAAECE010000004">
    <property type="protein sequence ID" value="KAF1802333.1"/>
    <property type="molecule type" value="Genomic_DNA"/>
</dbReference>
<feature type="compositionally biased region" description="Basic residues" evidence="5">
    <location>
        <begin position="62"/>
        <end position="71"/>
    </location>
</feature>
<dbReference type="AlphaFoldDB" id="A0A8H4BIU6"/>
<feature type="compositionally biased region" description="Polar residues" evidence="5">
    <location>
        <begin position="87"/>
        <end position="96"/>
    </location>
</feature>
<keyword evidence="2 4" id="KW-0863">Zinc-finger</keyword>
<dbReference type="PROSITE" id="PS50178">
    <property type="entry name" value="ZF_FYVE"/>
    <property type="match status" value="1"/>
</dbReference>
<dbReference type="PANTHER" id="PTHR47794">
    <property type="entry name" value="VACUOLAR PROTEIN SORTING-ASSOCIATED PROTEIN 27"/>
    <property type="match status" value="1"/>
</dbReference>
<dbReference type="SMART" id="SM00064">
    <property type="entry name" value="FYVE"/>
    <property type="match status" value="1"/>
</dbReference>
<dbReference type="GO" id="GO:0006623">
    <property type="term" value="P:protein targeting to vacuole"/>
    <property type="evidence" value="ECO:0007669"/>
    <property type="project" value="TreeGrafter"/>
</dbReference>
<evidence type="ECO:0000256" key="2">
    <source>
        <dbReference type="ARBA" id="ARBA00022771"/>
    </source>
</evidence>
<dbReference type="SUPFAM" id="SSF57903">
    <property type="entry name" value="FYVE/PHD zinc finger"/>
    <property type="match status" value="1"/>
</dbReference>